<name>A0A9W9MUS6_9EURO</name>
<reference evidence="3" key="1">
    <citation type="submission" date="2022-11" db="EMBL/GenBank/DDBJ databases">
        <authorList>
            <person name="Petersen C."/>
        </authorList>
    </citation>
    <scope>NUCLEOTIDE SEQUENCE</scope>
    <source>
        <strain evidence="3">IBT 20477</strain>
    </source>
</reference>
<sequence length="180" mass="20773">MNIQQWLEDTVEKIEEPVTPLGPTWIRDYYHGREDKVVGKIRTLKETVRRQEERLRKSELQEDIVQEKITSLQEQLSMRVSFQQHSGLKDRLGMHERLLEVADQQINTQQELIKHLLEAQASTARQLALITQKLSQQPEQSMEQPQMEEAEGVQSNPGGVGKFTDAFDYVLVSEDEATTS</sequence>
<reference evidence="3" key="2">
    <citation type="journal article" date="2023" name="IMA Fungus">
        <title>Comparative genomic study of the Penicillium genus elucidates a diverse pangenome and 15 lateral gene transfer events.</title>
        <authorList>
            <person name="Petersen C."/>
            <person name="Sorensen T."/>
            <person name="Nielsen M.R."/>
            <person name="Sondergaard T.E."/>
            <person name="Sorensen J.L."/>
            <person name="Fitzpatrick D.A."/>
            <person name="Frisvad J.C."/>
            <person name="Nielsen K.L."/>
        </authorList>
    </citation>
    <scope>NUCLEOTIDE SEQUENCE</scope>
    <source>
        <strain evidence="3">IBT 20477</strain>
    </source>
</reference>
<keyword evidence="4" id="KW-1185">Reference proteome</keyword>
<protein>
    <submittedName>
        <fullName evidence="3">Uncharacterized protein</fullName>
    </submittedName>
</protein>
<proteinExistence type="predicted"/>
<organism evidence="3 4">
    <name type="scientific">Penicillium cf. viridicatum</name>
    <dbReference type="NCBI Taxonomy" id="2972119"/>
    <lineage>
        <taxon>Eukaryota</taxon>
        <taxon>Fungi</taxon>
        <taxon>Dikarya</taxon>
        <taxon>Ascomycota</taxon>
        <taxon>Pezizomycotina</taxon>
        <taxon>Eurotiomycetes</taxon>
        <taxon>Eurotiomycetidae</taxon>
        <taxon>Eurotiales</taxon>
        <taxon>Aspergillaceae</taxon>
        <taxon>Penicillium</taxon>
    </lineage>
</organism>
<evidence type="ECO:0000256" key="2">
    <source>
        <dbReference type="SAM" id="MobiDB-lite"/>
    </source>
</evidence>
<feature type="region of interest" description="Disordered" evidence="2">
    <location>
        <begin position="135"/>
        <end position="160"/>
    </location>
</feature>
<dbReference type="Proteomes" id="UP001150942">
    <property type="component" value="Unassembled WGS sequence"/>
</dbReference>
<evidence type="ECO:0000256" key="1">
    <source>
        <dbReference type="SAM" id="Coils"/>
    </source>
</evidence>
<comment type="caution">
    <text evidence="3">The sequence shown here is derived from an EMBL/GenBank/DDBJ whole genome shotgun (WGS) entry which is preliminary data.</text>
</comment>
<dbReference type="EMBL" id="JAPQKQ010000002">
    <property type="protein sequence ID" value="KAJ5207743.1"/>
    <property type="molecule type" value="Genomic_DNA"/>
</dbReference>
<accession>A0A9W9MUS6</accession>
<evidence type="ECO:0000313" key="4">
    <source>
        <dbReference type="Proteomes" id="UP001150942"/>
    </source>
</evidence>
<dbReference type="AlphaFoldDB" id="A0A9W9MUS6"/>
<gene>
    <name evidence="3" type="ORF">N7449_002122</name>
</gene>
<feature type="compositionally biased region" description="Low complexity" evidence="2">
    <location>
        <begin position="135"/>
        <end position="145"/>
    </location>
</feature>
<keyword evidence="1" id="KW-0175">Coiled coil</keyword>
<evidence type="ECO:0000313" key="3">
    <source>
        <dbReference type="EMBL" id="KAJ5207743.1"/>
    </source>
</evidence>
<feature type="coiled-coil region" evidence="1">
    <location>
        <begin position="41"/>
        <end position="75"/>
    </location>
</feature>
<dbReference type="OrthoDB" id="4324196at2759"/>